<dbReference type="EC" id="6.3.5.2" evidence="3"/>
<accession>A0A3L8DAK4</accession>
<evidence type="ECO:0000256" key="4">
    <source>
        <dbReference type="ARBA" id="ARBA00022598"/>
    </source>
</evidence>
<feature type="binding site" evidence="11">
    <location>
        <begin position="246"/>
        <end position="252"/>
    </location>
    <ligand>
        <name>ATP</name>
        <dbReference type="ChEBI" id="CHEBI:30616"/>
    </ligand>
</feature>
<dbReference type="SUPFAM" id="SSF54810">
    <property type="entry name" value="GMP synthetase C-terminal dimerisation domain"/>
    <property type="match status" value="2"/>
</dbReference>
<keyword evidence="5 11" id="KW-0547">Nucleotide-binding</keyword>
<sequence>MEKSADGLLFRSERNNGADEVVMDSVEERVAILDAGSQYGKVIDRKVRELNVCSEIMPLDTPAFTLQEKGYKAIIISGGPSSVYAEDAPRYDADIFRIGIPVLGICYGMQMMNKEFSGTVTRRESREDGQLPIEVDTKCLLFKGLDKEQMVLLTHGDSINRVADCFRTTARSSSFITGIASDKMNLYGVQFHPEVDLTPNGKLMLHNFLFGIAGLTGNYTLHDREAQCMQYIRNTVGDKKVLLLVSGGVDSTVCAALLQKALNKDQVIALHINNGFMRKGETQFVEQSLAQLCVTLRVVNAARCFMQGATTVPLDNVAPMVNANVTNNKGMCGTASSPRTRLTKMLCETTNPEEKRKIIGDVFVKVANEAMTEMGLKPEDVFLGQGTLRPDLIESASALASGKADAIKTHHNDSELVRVLRAQGQVVEPLKDFHKDEVRQLGSDLGLPAALVARHPFPGPGLAVRILCADEPYIEKDFSETQVIVKIMAEYEQMLQKKHALLNRVEGATTEGERQQLRRVSSHRHIAATLLPIRSVGVQGDRRSYSYVVGLSCEETVSEGVEWEDMLFLAQLIPRVCHNVNRVCYIFGPQLHHPIQDITPTYLTSNVIATLRQADHLANQVLAANGCMSAVSQMPVVLIPIHFDRDAACRTLSCQRSVVLRPFCTNDFMTGIPAIPGKDLPIHVVKKMVTEISTVPGISRVLYDLTSKPPGTTEWE</sequence>
<name>A0A3L8DAK4_OOCBI</name>
<dbReference type="CDD" id="cd01997">
    <property type="entry name" value="GMP_synthase_C"/>
    <property type="match status" value="1"/>
</dbReference>
<dbReference type="UniPathway" id="UPA00189">
    <property type="reaction ID" value="UER00296"/>
</dbReference>
<evidence type="ECO:0000313" key="13">
    <source>
        <dbReference type="EMBL" id="RLU17530.1"/>
    </source>
</evidence>
<dbReference type="GO" id="GO:0005524">
    <property type="term" value="F:ATP binding"/>
    <property type="evidence" value="ECO:0007669"/>
    <property type="project" value="UniProtKB-UniRule"/>
</dbReference>
<evidence type="ECO:0000256" key="10">
    <source>
        <dbReference type="ARBA" id="ARBA00031356"/>
    </source>
</evidence>
<dbReference type="NCBIfam" id="TIGR00888">
    <property type="entry name" value="guaA_Nterm"/>
    <property type="match status" value="1"/>
</dbReference>
<evidence type="ECO:0000256" key="11">
    <source>
        <dbReference type="PROSITE-ProRule" id="PRU00886"/>
    </source>
</evidence>
<protein>
    <recommendedName>
        <fullName evidence="3">GMP synthase (glutamine-hydrolyzing)</fullName>
        <ecNumber evidence="3">6.3.5.2</ecNumber>
    </recommendedName>
    <alternativeName>
        <fullName evidence="10">Glutamine amidotransferase</fullName>
    </alternativeName>
</protein>
<feature type="domain" description="GMPS ATP-PPase" evidence="12">
    <location>
        <begin position="219"/>
        <end position="454"/>
    </location>
</feature>
<dbReference type="InterPro" id="IPR022310">
    <property type="entry name" value="NAD/GMP_synthase"/>
</dbReference>
<dbReference type="InterPro" id="IPR001674">
    <property type="entry name" value="GMP_synth_C"/>
</dbReference>
<dbReference type="FunFam" id="3.40.50.620:FF:000044">
    <property type="entry name" value="GMP synthase [glutamine-hydrolyzing]"/>
    <property type="match status" value="1"/>
</dbReference>
<dbReference type="PROSITE" id="PS51553">
    <property type="entry name" value="GMPS_ATP_PPASE"/>
    <property type="match status" value="1"/>
</dbReference>
<proteinExistence type="predicted"/>
<dbReference type="Pfam" id="PF00117">
    <property type="entry name" value="GATase"/>
    <property type="match status" value="1"/>
</dbReference>
<keyword evidence="4" id="KW-0436">Ligase</keyword>
<dbReference type="GO" id="GO:0003921">
    <property type="term" value="F:GMP synthase activity"/>
    <property type="evidence" value="ECO:0007669"/>
    <property type="project" value="InterPro"/>
</dbReference>
<dbReference type="FunFam" id="3.30.300.10:FF:000014">
    <property type="entry name" value="Burgundy, isoform B"/>
    <property type="match status" value="1"/>
</dbReference>
<dbReference type="InterPro" id="IPR025777">
    <property type="entry name" value="GMPS_ATP_PPase_dom"/>
</dbReference>
<keyword evidence="6 11" id="KW-0332">GMP biosynthesis</keyword>
<evidence type="ECO:0000256" key="7">
    <source>
        <dbReference type="ARBA" id="ARBA00022755"/>
    </source>
</evidence>
<dbReference type="OrthoDB" id="1724632at2759"/>
<dbReference type="SUPFAM" id="SSF52402">
    <property type="entry name" value="Adenine nucleotide alpha hydrolases-like"/>
    <property type="match status" value="1"/>
</dbReference>
<dbReference type="GO" id="GO:0005829">
    <property type="term" value="C:cytosol"/>
    <property type="evidence" value="ECO:0007669"/>
    <property type="project" value="TreeGrafter"/>
</dbReference>
<reference evidence="13 14" key="1">
    <citation type="journal article" date="2018" name="Genome Res.">
        <title>The genomic architecture and molecular evolution of ant odorant receptors.</title>
        <authorList>
            <person name="McKenzie S.K."/>
            <person name="Kronauer D.J.C."/>
        </authorList>
    </citation>
    <scope>NUCLEOTIDE SEQUENCE [LARGE SCALE GENOMIC DNA]</scope>
    <source>
        <strain evidence="13">Clonal line C1</strain>
    </source>
</reference>
<evidence type="ECO:0000256" key="3">
    <source>
        <dbReference type="ARBA" id="ARBA00012746"/>
    </source>
</evidence>
<evidence type="ECO:0000256" key="1">
    <source>
        <dbReference type="ARBA" id="ARBA00005153"/>
    </source>
</evidence>
<dbReference type="InterPro" id="IPR017926">
    <property type="entry name" value="GATASE"/>
</dbReference>
<keyword evidence="7 11" id="KW-0658">Purine biosynthesis</keyword>
<dbReference type="EMBL" id="QOIP01000010">
    <property type="protein sequence ID" value="RLU17530.1"/>
    <property type="molecule type" value="Genomic_DNA"/>
</dbReference>
<dbReference type="PRINTS" id="PR00097">
    <property type="entry name" value="ANTSNTHASEII"/>
</dbReference>
<evidence type="ECO:0000259" key="12">
    <source>
        <dbReference type="PROSITE" id="PS51553"/>
    </source>
</evidence>
<dbReference type="FunFam" id="3.30.300.10:FF:000013">
    <property type="entry name" value="GMP synthase (Glutamine-hydrolyzing)"/>
    <property type="match status" value="1"/>
</dbReference>
<comment type="pathway">
    <text evidence="1">Purine metabolism; GMP biosynthesis; GMP from XMP (L-Gln route): step 1/1.</text>
</comment>
<evidence type="ECO:0000256" key="5">
    <source>
        <dbReference type="ARBA" id="ARBA00022741"/>
    </source>
</evidence>
<comment type="caution">
    <text evidence="13">The sequence shown here is derived from an EMBL/GenBank/DDBJ whole genome shotgun (WGS) entry which is preliminary data.</text>
</comment>
<dbReference type="InterPro" id="IPR004739">
    <property type="entry name" value="GMP_synth_GATase"/>
</dbReference>
<evidence type="ECO:0000256" key="9">
    <source>
        <dbReference type="ARBA" id="ARBA00022962"/>
    </source>
</evidence>
<dbReference type="Gene3D" id="3.40.50.880">
    <property type="match status" value="1"/>
</dbReference>
<dbReference type="FunFam" id="3.40.50.880:FF:000013">
    <property type="entry name" value="GMP synthase [glutamine-hydrolyzing]"/>
    <property type="match status" value="1"/>
</dbReference>
<dbReference type="InterPro" id="IPR014729">
    <property type="entry name" value="Rossmann-like_a/b/a_fold"/>
</dbReference>
<evidence type="ECO:0000256" key="2">
    <source>
        <dbReference type="ARBA" id="ARBA00011738"/>
    </source>
</evidence>
<comment type="subunit">
    <text evidence="2">Homodimer.</text>
</comment>
<dbReference type="PROSITE" id="PS51273">
    <property type="entry name" value="GATASE_TYPE_1"/>
    <property type="match status" value="1"/>
</dbReference>
<dbReference type="Proteomes" id="UP000279307">
    <property type="component" value="Chromosome 10"/>
</dbReference>
<organism evidence="13 14">
    <name type="scientific">Ooceraea biroi</name>
    <name type="common">Clonal raider ant</name>
    <name type="synonym">Cerapachys biroi</name>
    <dbReference type="NCBI Taxonomy" id="2015173"/>
    <lineage>
        <taxon>Eukaryota</taxon>
        <taxon>Metazoa</taxon>
        <taxon>Ecdysozoa</taxon>
        <taxon>Arthropoda</taxon>
        <taxon>Hexapoda</taxon>
        <taxon>Insecta</taxon>
        <taxon>Pterygota</taxon>
        <taxon>Neoptera</taxon>
        <taxon>Endopterygota</taxon>
        <taxon>Hymenoptera</taxon>
        <taxon>Apocrita</taxon>
        <taxon>Aculeata</taxon>
        <taxon>Formicoidea</taxon>
        <taxon>Formicidae</taxon>
        <taxon>Dorylinae</taxon>
        <taxon>Ooceraea</taxon>
    </lineage>
</organism>
<evidence type="ECO:0000313" key="14">
    <source>
        <dbReference type="Proteomes" id="UP000279307"/>
    </source>
</evidence>
<evidence type="ECO:0000256" key="6">
    <source>
        <dbReference type="ARBA" id="ARBA00022749"/>
    </source>
</evidence>
<dbReference type="InterPro" id="IPR029062">
    <property type="entry name" value="Class_I_gatase-like"/>
</dbReference>
<dbReference type="SUPFAM" id="SSF52317">
    <property type="entry name" value="Class I glutamine amidotransferase-like"/>
    <property type="match status" value="1"/>
</dbReference>
<dbReference type="Pfam" id="PF00958">
    <property type="entry name" value="GMP_synt_C"/>
    <property type="match status" value="1"/>
</dbReference>
<dbReference type="Gene3D" id="3.40.50.620">
    <property type="entry name" value="HUPs"/>
    <property type="match status" value="1"/>
</dbReference>
<dbReference type="Pfam" id="PF02540">
    <property type="entry name" value="NAD_synthase"/>
    <property type="match status" value="1"/>
</dbReference>
<dbReference type="Gene3D" id="3.30.300.10">
    <property type="match status" value="2"/>
</dbReference>
<dbReference type="PRINTS" id="PR00096">
    <property type="entry name" value="GATASE"/>
</dbReference>
<gene>
    <name evidence="13" type="ORF">DMN91_009765</name>
</gene>
<dbReference type="PANTHER" id="PTHR11922:SF2">
    <property type="entry name" value="GMP SYNTHASE [GLUTAMINE-HYDROLYZING]"/>
    <property type="match status" value="1"/>
</dbReference>
<dbReference type="CDD" id="cd01742">
    <property type="entry name" value="GATase1_GMP_Synthase"/>
    <property type="match status" value="1"/>
</dbReference>
<dbReference type="AlphaFoldDB" id="A0A3L8DAK4"/>
<keyword evidence="9" id="KW-0315">Glutamine amidotransferase</keyword>
<dbReference type="PANTHER" id="PTHR11922">
    <property type="entry name" value="GMP SYNTHASE-RELATED"/>
    <property type="match status" value="1"/>
</dbReference>
<keyword evidence="8 11" id="KW-0067">ATP-binding</keyword>
<evidence type="ECO:0000256" key="8">
    <source>
        <dbReference type="ARBA" id="ARBA00022840"/>
    </source>
</evidence>